<evidence type="ECO:0000259" key="3">
    <source>
        <dbReference type="Pfam" id="PF08652"/>
    </source>
</evidence>
<name>A0A7M7NUN6_STRPU</name>
<keyword evidence="2" id="KW-0378">Hydrolase</keyword>
<dbReference type="KEGG" id="spu:115924225"/>
<dbReference type="PANTHER" id="PTHR12395">
    <property type="entry name" value="DOM-3 RELATED"/>
    <property type="match status" value="1"/>
</dbReference>
<accession>A0A7M7NUN6</accession>
<dbReference type="EC" id="3.6.1.-" evidence="2"/>
<dbReference type="GO" id="GO:0046872">
    <property type="term" value="F:metal ion binding"/>
    <property type="evidence" value="ECO:0007669"/>
    <property type="project" value="UniProtKB-KW"/>
</dbReference>
<evidence type="ECO:0000313" key="5">
    <source>
        <dbReference type="Proteomes" id="UP000007110"/>
    </source>
</evidence>
<dbReference type="EnsemblMetazoa" id="XM_030986151">
    <property type="protein sequence ID" value="XP_030842011"/>
    <property type="gene ID" value="LOC115924225"/>
</dbReference>
<reference evidence="5" key="1">
    <citation type="submission" date="2015-02" db="EMBL/GenBank/DDBJ databases">
        <title>Genome sequencing for Strongylocentrotus purpuratus.</title>
        <authorList>
            <person name="Murali S."/>
            <person name="Liu Y."/>
            <person name="Vee V."/>
            <person name="English A."/>
            <person name="Wang M."/>
            <person name="Skinner E."/>
            <person name="Han Y."/>
            <person name="Muzny D.M."/>
            <person name="Worley K.C."/>
            <person name="Gibbs R.A."/>
        </authorList>
    </citation>
    <scope>NUCLEOTIDE SEQUENCE</scope>
</reference>
<reference evidence="4" key="2">
    <citation type="submission" date="2021-01" db="UniProtKB">
        <authorList>
            <consortium name="EnsemblMetazoa"/>
        </authorList>
    </citation>
    <scope>IDENTIFICATION</scope>
</reference>
<dbReference type="GO" id="GO:0000166">
    <property type="term" value="F:nucleotide binding"/>
    <property type="evidence" value="ECO:0007669"/>
    <property type="project" value="UniProtKB-KW"/>
</dbReference>
<keyword evidence="2" id="KW-0539">Nucleus</keyword>
<dbReference type="GO" id="GO:0005634">
    <property type="term" value="C:nucleus"/>
    <property type="evidence" value="ECO:0007669"/>
    <property type="project" value="UniProtKB-SubCell"/>
</dbReference>
<evidence type="ECO:0000256" key="2">
    <source>
        <dbReference type="RuleBase" id="RU367113"/>
    </source>
</evidence>
<dbReference type="Proteomes" id="UP000007110">
    <property type="component" value="Unassembled WGS sequence"/>
</dbReference>
<dbReference type="AlphaFoldDB" id="A0A7M7NUN6"/>
<comment type="cofactor">
    <cofactor evidence="2">
        <name>a divalent metal cation</name>
        <dbReference type="ChEBI" id="CHEBI:60240"/>
    </cofactor>
</comment>
<proteinExistence type="inferred from homology"/>
<comment type="subcellular location">
    <subcellularLocation>
        <location evidence="2">Nucleus</location>
    </subcellularLocation>
</comment>
<evidence type="ECO:0000313" key="4">
    <source>
        <dbReference type="EnsemblMetazoa" id="XP_030842011"/>
    </source>
</evidence>
<keyword evidence="5" id="KW-1185">Reference proteome</keyword>
<evidence type="ECO:0000256" key="1">
    <source>
        <dbReference type="ARBA" id="ARBA00006562"/>
    </source>
</evidence>
<dbReference type="GeneID" id="115924225"/>
<dbReference type="InParanoid" id="A0A7M7NUN6"/>
<organism evidence="4 5">
    <name type="scientific">Strongylocentrotus purpuratus</name>
    <name type="common">Purple sea urchin</name>
    <dbReference type="NCBI Taxonomy" id="7668"/>
    <lineage>
        <taxon>Eukaryota</taxon>
        <taxon>Metazoa</taxon>
        <taxon>Echinodermata</taxon>
        <taxon>Eleutherozoa</taxon>
        <taxon>Echinozoa</taxon>
        <taxon>Echinoidea</taxon>
        <taxon>Euechinoidea</taxon>
        <taxon>Echinacea</taxon>
        <taxon>Camarodonta</taxon>
        <taxon>Echinidea</taxon>
        <taxon>Strongylocentrotidae</taxon>
        <taxon>Strongylocentrotus</taxon>
    </lineage>
</organism>
<dbReference type="GO" id="GO:0016787">
    <property type="term" value="F:hydrolase activity"/>
    <property type="evidence" value="ECO:0007669"/>
    <property type="project" value="UniProtKB-KW"/>
</dbReference>
<dbReference type="InterPro" id="IPR013961">
    <property type="entry name" value="RAI1"/>
</dbReference>
<dbReference type="GO" id="GO:0004518">
    <property type="term" value="F:nuclease activity"/>
    <property type="evidence" value="ECO:0007669"/>
    <property type="project" value="UniProtKB-KW"/>
</dbReference>
<feature type="domain" description="RAI1-like" evidence="3">
    <location>
        <begin position="2"/>
        <end position="110"/>
    </location>
</feature>
<dbReference type="RefSeq" id="XP_030842011.1">
    <property type="nucleotide sequence ID" value="XM_030986151.1"/>
</dbReference>
<keyword evidence="2" id="KW-0540">Nuclease</keyword>
<comment type="function">
    <text evidence="2">Decapping enzyme for NAD-capped RNAs: specifically hydrolyzes the nicotinamide adenine dinucleotide (NAD) cap from a subset of RNAs by removing the entire NAD moiety from the 5'-end of an NAD-capped RNA.</text>
</comment>
<keyword evidence="2" id="KW-0479">Metal-binding</keyword>
<comment type="similarity">
    <text evidence="1 2">Belongs to the DXO/Dom3Z family.</text>
</comment>
<dbReference type="PANTHER" id="PTHR12395:SF9">
    <property type="entry name" value="DECAPPING AND EXORIBONUCLEASE PROTEIN"/>
    <property type="match status" value="1"/>
</dbReference>
<dbReference type="InterPro" id="IPR039039">
    <property type="entry name" value="RAI1-like_fam"/>
</dbReference>
<keyword evidence="2" id="KW-0694">RNA-binding</keyword>
<protein>
    <recommendedName>
        <fullName evidence="2">Decapping nuclease</fullName>
        <ecNumber evidence="2">3.6.1.-</ecNumber>
    </recommendedName>
</protein>
<dbReference type="Pfam" id="PF08652">
    <property type="entry name" value="RAI1"/>
    <property type="match status" value="1"/>
</dbReference>
<dbReference type="GO" id="GO:0003723">
    <property type="term" value="F:RNA binding"/>
    <property type="evidence" value="ECO:0007669"/>
    <property type="project" value="UniProtKB-KW"/>
</dbReference>
<sequence>MKALNWWAPNVMAGIPEIYCGLRDDHRRTIERIETIKTKELATNQNCWDSGHCIQTLESVLSQIKELVPEDDPNSFKRAVLTIRSVDGGSGMNTVEIQKRNGQEGDRFVEEDDIQLIFKGNE</sequence>
<keyword evidence="2" id="KW-0547">Nucleotide-binding</keyword>